<dbReference type="Gene3D" id="3.40.30.10">
    <property type="entry name" value="Glutaredoxin"/>
    <property type="match status" value="1"/>
</dbReference>
<dbReference type="InterPro" id="IPR002109">
    <property type="entry name" value="Glutaredoxin"/>
</dbReference>
<keyword evidence="1" id="KW-0732">Signal</keyword>
<feature type="signal peptide" evidence="1">
    <location>
        <begin position="1"/>
        <end position="22"/>
    </location>
</feature>
<dbReference type="GO" id="GO:0045454">
    <property type="term" value="P:cell redox homeostasis"/>
    <property type="evidence" value="ECO:0007669"/>
    <property type="project" value="TreeGrafter"/>
</dbReference>
<dbReference type="SUPFAM" id="SSF52833">
    <property type="entry name" value="Thioredoxin-like"/>
    <property type="match status" value="1"/>
</dbReference>
<dbReference type="Proteomes" id="UP000057609">
    <property type="component" value="Chromosome"/>
</dbReference>
<dbReference type="InterPro" id="IPR011911">
    <property type="entry name" value="GlrX_YruB"/>
</dbReference>
<organism evidence="3 4">
    <name type="scientific">Geobacter pickeringii</name>
    <dbReference type="NCBI Taxonomy" id="345632"/>
    <lineage>
        <taxon>Bacteria</taxon>
        <taxon>Pseudomonadati</taxon>
        <taxon>Thermodesulfobacteriota</taxon>
        <taxon>Desulfuromonadia</taxon>
        <taxon>Geobacterales</taxon>
        <taxon>Geobacteraceae</taxon>
        <taxon>Geobacter</taxon>
    </lineage>
</organism>
<dbReference type="InterPro" id="IPR036249">
    <property type="entry name" value="Thioredoxin-like_sf"/>
</dbReference>
<dbReference type="KEGG" id="gpi:GPICK_05835"/>
<name>A0A0B5B8R9_9BACT</name>
<dbReference type="CDD" id="cd02976">
    <property type="entry name" value="NrdH"/>
    <property type="match status" value="1"/>
</dbReference>
<keyword evidence="4" id="KW-1185">Reference proteome</keyword>
<dbReference type="PROSITE" id="PS51354">
    <property type="entry name" value="GLUTAREDOXIN_2"/>
    <property type="match status" value="1"/>
</dbReference>
<dbReference type="STRING" id="345632.GPICK_05835"/>
<evidence type="ECO:0000313" key="3">
    <source>
        <dbReference type="EMBL" id="AJE02947.1"/>
    </source>
</evidence>
<dbReference type="InterPro" id="IPR051548">
    <property type="entry name" value="Grx-like_ET"/>
</dbReference>
<dbReference type="RefSeq" id="WP_039741270.1">
    <property type="nucleotide sequence ID" value="NZ_CP009788.1"/>
</dbReference>
<evidence type="ECO:0000259" key="2">
    <source>
        <dbReference type="Pfam" id="PF00462"/>
    </source>
</evidence>
<feature type="chain" id="PRO_5002112500" evidence="1">
    <location>
        <begin position="23"/>
        <end position="124"/>
    </location>
</feature>
<dbReference type="Pfam" id="PF00462">
    <property type="entry name" value="Glutaredoxin"/>
    <property type="match status" value="1"/>
</dbReference>
<feature type="domain" description="Glutaredoxin" evidence="2">
    <location>
        <begin position="46"/>
        <end position="103"/>
    </location>
</feature>
<dbReference type="PANTHER" id="PTHR34386">
    <property type="entry name" value="GLUTAREDOXIN"/>
    <property type="match status" value="1"/>
</dbReference>
<protein>
    <submittedName>
        <fullName evidence="3">Glutaredoxin</fullName>
    </submittedName>
</protein>
<dbReference type="GO" id="GO:0009055">
    <property type="term" value="F:electron transfer activity"/>
    <property type="evidence" value="ECO:0007669"/>
    <property type="project" value="TreeGrafter"/>
</dbReference>
<evidence type="ECO:0000256" key="1">
    <source>
        <dbReference type="SAM" id="SignalP"/>
    </source>
</evidence>
<accession>A0A0B5B8R9</accession>
<reference evidence="3 4" key="1">
    <citation type="journal article" date="2015" name="Genome Announc.">
        <title>Complete Genome of Geobacter pickeringii G13T, a Metal-Reducing Isolate from Sedimentary Kaolin Deposits.</title>
        <authorList>
            <person name="Badalamenti J.P."/>
            <person name="Bond D.R."/>
        </authorList>
    </citation>
    <scope>NUCLEOTIDE SEQUENCE [LARGE SCALE GENOMIC DNA]</scope>
    <source>
        <strain evidence="3 4">G13</strain>
    </source>
</reference>
<dbReference type="HOGENOM" id="CLU_164657_0_0_7"/>
<dbReference type="AlphaFoldDB" id="A0A0B5B8R9"/>
<dbReference type="PANTHER" id="PTHR34386:SF1">
    <property type="entry name" value="GLUTAREDOXIN-LIKE PROTEIN NRDH"/>
    <property type="match status" value="1"/>
</dbReference>
<evidence type="ECO:0000313" key="4">
    <source>
        <dbReference type="Proteomes" id="UP000057609"/>
    </source>
</evidence>
<sequence>MRKIIATSLVLAVALAAGTGMAAEFPAAPQSKIDAKAPKQQQYPKIVLYSVAWCPHCKEAKEYFTSRDIPFINKDVELDDKAMEELTKKYKSQGVPVIVIGDKKVLKGFNPDMFEKAVKDFQKK</sequence>
<gene>
    <name evidence="3" type="ORF">GPICK_05835</name>
</gene>
<dbReference type="EMBL" id="CP009788">
    <property type="protein sequence ID" value="AJE02947.1"/>
    <property type="molecule type" value="Genomic_DNA"/>
</dbReference>
<proteinExistence type="predicted"/>
<dbReference type="OrthoDB" id="9814618at2"/>
<dbReference type="NCBIfam" id="TIGR02196">
    <property type="entry name" value="GlrX_YruB"/>
    <property type="match status" value="1"/>
</dbReference>